<evidence type="ECO:0000313" key="1">
    <source>
        <dbReference type="EMBL" id="MED6233719.1"/>
    </source>
</evidence>
<name>A0ABU7A6I8_9TELE</name>
<evidence type="ECO:0000313" key="2">
    <source>
        <dbReference type="Proteomes" id="UP001345963"/>
    </source>
</evidence>
<organism evidence="1 2">
    <name type="scientific">Ataeniobius toweri</name>
    <dbReference type="NCBI Taxonomy" id="208326"/>
    <lineage>
        <taxon>Eukaryota</taxon>
        <taxon>Metazoa</taxon>
        <taxon>Chordata</taxon>
        <taxon>Craniata</taxon>
        <taxon>Vertebrata</taxon>
        <taxon>Euteleostomi</taxon>
        <taxon>Actinopterygii</taxon>
        <taxon>Neopterygii</taxon>
        <taxon>Teleostei</taxon>
        <taxon>Neoteleostei</taxon>
        <taxon>Acanthomorphata</taxon>
        <taxon>Ovalentaria</taxon>
        <taxon>Atherinomorphae</taxon>
        <taxon>Cyprinodontiformes</taxon>
        <taxon>Goodeidae</taxon>
        <taxon>Ataeniobius</taxon>
    </lineage>
</organism>
<proteinExistence type="predicted"/>
<keyword evidence="2" id="KW-1185">Reference proteome</keyword>
<reference evidence="1 2" key="1">
    <citation type="submission" date="2021-07" db="EMBL/GenBank/DDBJ databases">
        <authorList>
            <person name="Palmer J.M."/>
        </authorList>
    </citation>
    <scope>NUCLEOTIDE SEQUENCE [LARGE SCALE GENOMIC DNA]</scope>
    <source>
        <strain evidence="1 2">AT_MEX2019</strain>
        <tissue evidence="1">Muscle</tissue>
    </source>
</reference>
<sequence>MVNTSLNSLKNRSLLHSLCLSALKHRTRAGGVCSHGTLAGQPQPLWPAHLSPDSPPSPTMSRFLKPTGYGVLALPRKHPFQ</sequence>
<comment type="caution">
    <text evidence="1">The sequence shown here is derived from an EMBL/GenBank/DDBJ whole genome shotgun (WGS) entry which is preliminary data.</text>
</comment>
<gene>
    <name evidence="1" type="ORF">ATANTOWER_015589</name>
</gene>
<protein>
    <submittedName>
        <fullName evidence="1">Uncharacterized protein</fullName>
    </submittedName>
</protein>
<dbReference type="Proteomes" id="UP001345963">
    <property type="component" value="Unassembled WGS sequence"/>
</dbReference>
<accession>A0ABU7A6I8</accession>
<dbReference type="EMBL" id="JAHUTI010003227">
    <property type="protein sequence ID" value="MED6233719.1"/>
    <property type="molecule type" value="Genomic_DNA"/>
</dbReference>